<dbReference type="EnsemblProtists" id="EOD22690">
    <property type="protein sequence ID" value="EOD22690"/>
    <property type="gene ID" value="EMIHUDRAFT_194974"/>
</dbReference>
<dbReference type="AlphaFoldDB" id="A0A0D3JGQ5"/>
<dbReference type="eggNOG" id="ENOG502SCJD">
    <property type="taxonomic scope" value="Eukaryota"/>
</dbReference>
<dbReference type="RefSeq" id="XP_005775119.1">
    <property type="nucleotide sequence ID" value="XM_005775062.1"/>
</dbReference>
<evidence type="ECO:0000313" key="3">
    <source>
        <dbReference type="Proteomes" id="UP000013827"/>
    </source>
</evidence>
<dbReference type="KEGG" id="ehx:EMIHUDRAFT_194974"/>
<organism evidence="2 3">
    <name type="scientific">Emiliania huxleyi (strain CCMP1516)</name>
    <dbReference type="NCBI Taxonomy" id="280463"/>
    <lineage>
        <taxon>Eukaryota</taxon>
        <taxon>Haptista</taxon>
        <taxon>Haptophyta</taxon>
        <taxon>Prymnesiophyceae</taxon>
        <taxon>Isochrysidales</taxon>
        <taxon>Noelaerhabdaceae</taxon>
        <taxon>Emiliania</taxon>
    </lineage>
</organism>
<dbReference type="PANTHER" id="PTHR30373:SF2">
    <property type="entry name" value="UPF0603 PROTEIN YGCG"/>
    <property type="match status" value="1"/>
</dbReference>
<dbReference type="HOGENOM" id="CLU_1312186_0_0_1"/>
<evidence type="ECO:0000313" key="2">
    <source>
        <dbReference type="EnsemblProtists" id="EOD22690"/>
    </source>
</evidence>
<dbReference type="OMA" id="GRCIRPR"/>
<proteinExistence type="predicted"/>
<name>A0A0D3JGQ5_EMIH1</name>
<dbReference type="InterPro" id="IPR007621">
    <property type="entry name" value="TPM_dom"/>
</dbReference>
<reference evidence="2" key="2">
    <citation type="submission" date="2024-10" db="UniProtKB">
        <authorList>
            <consortium name="EnsemblProtists"/>
        </authorList>
    </citation>
    <scope>IDENTIFICATION</scope>
</reference>
<protein>
    <recommendedName>
        <fullName evidence="1">TPM domain-containing protein</fullName>
    </recommendedName>
</protein>
<dbReference type="STRING" id="2903.R1E7G4"/>
<accession>A0A0D3JGQ5</accession>
<dbReference type="Gene3D" id="3.10.310.50">
    <property type="match status" value="1"/>
</dbReference>
<reference evidence="3" key="1">
    <citation type="journal article" date="2013" name="Nature">
        <title>Pan genome of the phytoplankton Emiliania underpins its global distribution.</title>
        <authorList>
            <person name="Read B.A."/>
            <person name="Kegel J."/>
            <person name="Klute M.J."/>
            <person name="Kuo A."/>
            <person name="Lefebvre S.C."/>
            <person name="Maumus F."/>
            <person name="Mayer C."/>
            <person name="Miller J."/>
            <person name="Monier A."/>
            <person name="Salamov A."/>
            <person name="Young J."/>
            <person name="Aguilar M."/>
            <person name="Claverie J.M."/>
            <person name="Frickenhaus S."/>
            <person name="Gonzalez K."/>
            <person name="Herman E.K."/>
            <person name="Lin Y.C."/>
            <person name="Napier J."/>
            <person name="Ogata H."/>
            <person name="Sarno A.F."/>
            <person name="Shmutz J."/>
            <person name="Schroeder D."/>
            <person name="de Vargas C."/>
            <person name="Verret F."/>
            <person name="von Dassow P."/>
            <person name="Valentin K."/>
            <person name="Van de Peer Y."/>
            <person name="Wheeler G."/>
            <person name="Dacks J.B."/>
            <person name="Delwiche C.F."/>
            <person name="Dyhrman S.T."/>
            <person name="Glockner G."/>
            <person name="John U."/>
            <person name="Richards T."/>
            <person name="Worden A.Z."/>
            <person name="Zhang X."/>
            <person name="Grigoriev I.V."/>
            <person name="Allen A.E."/>
            <person name="Bidle K."/>
            <person name="Borodovsky M."/>
            <person name="Bowler C."/>
            <person name="Brownlee C."/>
            <person name="Cock J.M."/>
            <person name="Elias M."/>
            <person name="Gladyshev V.N."/>
            <person name="Groth M."/>
            <person name="Guda C."/>
            <person name="Hadaegh A."/>
            <person name="Iglesias-Rodriguez M.D."/>
            <person name="Jenkins J."/>
            <person name="Jones B.M."/>
            <person name="Lawson T."/>
            <person name="Leese F."/>
            <person name="Lindquist E."/>
            <person name="Lobanov A."/>
            <person name="Lomsadze A."/>
            <person name="Malik S.B."/>
            <person name="Marsh M.E."/>
            <person name="Mackinder L."/>
            <person name="Mock T."/>
            <person name="Mueller-Roeber B."/>
            <person name="Pagarete A."/>
            <person name="Parker M."/>
            <person name="Probert I."/>
            <person name="Quesneville H."/>
            <person name="Raines C."/>
            <person name="Rensing S.A."/>
            <person name="Riano-Pachon D.M."/>
            <person name="Richier S."/>
            <person name="Rokitta S."/>
            <person name="Shiraiwa Y."/>
            <person name="Soanes D.M."/>
            <person name="van der Giezen M."/>
            <person name="Wahlund T.M."/>
            <person name="Williams B."/>
            <person name="Wilson W."/>
            <person name="Wolfe G."/>
            <person name="Wurch L.L."/>
        </authorList>
    </citation>
    <scope>NUCLEOTIDE SEQUENCE</scope>
</reference>
<dbReference type="Proteomes" id="UP000013827">
    <property type="component" value="Unassembled WGS sequence"/>
</dbReference>
<dbReference type="Pfam" id="PF04536">
    <property type="entry name" value="TPM_phosphatase"/>
    <property type="match status" value="1"/>
</dbReference>
<dbReference type="GeneID" id="17268262"/>
<dbReference type="PANTHER" id="PTHR30373">
    <property type="entry name" value="UPF0603 PROTEIN YGCG"/>
    <property type="match status" value="1"/>
</dbReference>
<feature type="domain" description="TPM" evidence="1">
    <location>
        <begin position="40"/>
        <end position="166"/>
    </location>
</feature>
<sequence>MRALWPTTSHRLAPGALCRRLLSTRPTSPSDVTRPPSGFVSDAGSVLSAESRARLEGRLSALGATGKAQMALVVLERLGDETASVQDHIQFTAALYDLWGVGQAAAQNGVLLAVFTESRRIEARTGVGARRALSDTWLASMLQQEMAPRLREGDVSGGVEAATECILDRLVVVHVVRVDQLHVHEGQLGVQARSSPSHTCVGDAAVILKY</sequence>
<keyword evidence="3" id="KW-1185">Reference proteome</keyword>
<dbReference type="PaxDb" id="2903-EOD22690"/>
<evidence type="ECO:0000259" key="1">
    <source>
        <dbReference type="Pfam" id="PF04536"/>
    </source>
</evidence>